<dbReference type="AlphaFoldDB" id="A0A4R7JGT7"/>
<comment type="similarity">
    <text evidence="1 3">Belongs to the DTD family.</text>
</comment>
<keyword evidence="2 3" id="KW-0378">Hydrolase</keyword>
<sequence length="152" mass="16314">MKGLIQRVSSADVRVDAEVVGAVDQGLLLLLGVEKDDDDACMQRLVQKVLGYRVFPDDSGRMNLSLLDIRGGLLVVPQFTLAADTRKGMRPSFSSSAPPEQAQALFLRFVEAARDQVTEEGEGLGDVASGVFGADMQVSLVNDGPVTFMLEV</sequence>
<keyword evidence="5" id="KW-1185">Reference proteome</keyword>
<dbReference type="InterPro" id="IPR023509">
    <property type="entry name" value="DTD-like_sf"/>
</dbReference>
<name>A0A4R7JGT7_9GAMM</name>
<dbReference type="HAMAP" id="MF_00518">
    <property type="entry name" value="Deacylase_Dtd"/>
    <property type="match status" value="1"/>
</dbReference>
<dbReference type="EC" id="3.1.1.96" evidence="3"/>
<dbReference type="PANTHER" id="PTHR10472:SF5">
    <property type="entry name" value="D-AMINOACYL-TRNA DEACYLASE 1"/>
    <property type="match status" value="1"/>
</dbReference>
<comment type="subcellular location">
    <subcellularLocation>
        <location evidence="3">Cytoplasm</location>
    </subcellularLocation>
</comment>
<gene>
    <name evidence="3" type="primary">dtd</name>
    <name evidence="4" type="ORF">DES49_2952</name>
</gene>
<keyword evidence="3" id="KW-0694">RNA-binding</keyword>
<feature type="short sequence motif" description="Gly-cisPro motif, important for rejection of L-amino acids" evidence="3">
    <location>
        <begin position="144"/>
        <end position="145"/>
    </location>
</feature>
<keyword evidence="3" id="KW-0820">tRNA-binding</keyword>
<evidence type="ECO:0000313" key="5">
    <source>
        <dbReference type="Proteomes" id="UP000295830"/>
    </source>
</evidence>
<dbReference type="GO" id="GO:0000049">
    <property type="term" value="F:tRNA binding"/>
    <property type="evidence" value="ECO:0007669"/>
    <property type="project" value="UniProtKB-UniRule"/>
</dbReference>
<reference evidence="4 5" key="1">
    <citation type="submission" date="2019-03" db="EMBL/GenBank/DDBJ databases">
        <title>Genomic Encyclopedia of Type Strains, Phase IV (KMG-IV): sequencing the most valuable type-strain genomes for metagenomic binning, comparative biology and taxonomic classification.</title>
        <authorList>
            <person name="Goeker M."/>
        </authorList>
    </citation>
    <scope>NUCLEOTIDE SEQUENCE [LARGE SCALE GENOMIC DNA]</scope>
    <source>
        <strain evidence="4 5">DSM 15505</strain>
    </source>
</reference>
<dbReference type="NCBIfam" id="TIGR00256">
    <property type="entry name" value="D-aminoacyl-tRNA deacylase"/>
    <property type="match status" value="1"/>
</dbReference>
<proteinExistence type="inferred from homology"/>
<organism evidence="4 5">
    <name type="scientific">Halospina denitrificans</name>
    <dbReference type="NCBI Taxonomy" id="332522"/>
    <lineage>
        <taxon>Bacteria</taxon>
        <taxon>Pseudomonadati</taxon>
        <taxon>Pseudomonadota</taxon>
        <taxon>Gammaproteobacteria</taxon>
        <taxon>Halospina</taxon>
    </lineage>
</organism>
<dbReference type="SUPFAM" id="SSF69500">
    <property type="entry name" value="DTD-like"/>
    <property type="match status" value="1"/>
</dbReference>
<dbReference type="GO" id="GO:0106026">
    <property type="term" value="F:Gly-tRNA(Ala) deacylase activity"/>
    <property type="evidence" value="ECO:0007669"/>
    <property type="project" value="UniProtKB-UniRule"/>
</dbReference>
<dbReference type="PANTHER" id="PTHR10472">
    <property type="entry name" value="D-TYROSYL-TRNA TYR DEACYLASE"/>
    <property type="match status" value="1"/>
</dbReference>
<dbReference type="OrthoDB" id="9801395at2"/>
<dbReference type="InterPro" id="IPR003732">
    <property type="entry name" value="Daa-tRNA_deacyls_DTD"/>
</dbReference>
<dbReference type="EMBL" id="SOAX01000008">
    <property type="protein sequence ID" value="TDT37000.1"/>
    <property type="molecule type" value="Genomic_DNA"/>
</dbReference>
<evidence type="ECO:0000313" key="4">
    <source>
        <dbReference type="EMBL" id="TDT37000.1"/>
    </source>
</evidence>
<comment type="catalytic activity">
    <reaction evidence="3">
        <text>a D-aminoacyl-tRNA + H2O = a tRNA + a D-alpha-amino acid + H(+)</text>
        <dbReference type="Rhea" id="RHEA:13953"/>
        <dbReference type="Rhea" id="RHEA-COMP:10123"/>
        <dbReference type="Rhea" id="RHEA-COMP:10124"/>
        <dbReference type="ChEBI" id="CHEBI:15377"/>
        <dbReference type="ChEBI" id="CHEBI:15378"/>
        <dbReference type="ChEBI" id="CHEBI:59871"/>
        <dbReference type="ChEBI" id="CHEBI:78442"/>
        <dbReference type="ChEBI" id="CHEBI:79333"/>
        <dbReference type="EC" id="3.1.1.96"/>
    </reaction>
</comment>
<comment type="function">
    <text evidence="3">An aminoacyl-tRNA editing enzyme that deacylates mischarged D-aminoacyl-tRNAs. Also deacylates mischarged glycyl-tRNA(Ala), protecting cells against glycine mischarging by AlaRS. Acts via tRNA-based rather than protein-based catalysis; rejects L-amino acids rather than detecting D-amino acids in the active site. By recycling D-aminoacyl-tRNA to D-amino acids and free tRNA molecules, this enzyme counteracts the toxicity associated with the formation of D-aminoacyl-tRNA entities in vivo and helps enforce protein L-homochirality.</text>
</comment>
<dbReference type="FunFam" id="3.50.80.10:FF:000001">
    <property type="entry name" value="D-aminoacyl-tRNA deacylase"/>
    <property type="match status" value="1"/>
</dbReference>
<evidence type="ECO:0000256" key="3">
    <source>
        <dbReference type="HAMAP-Rule" id="MF_00518"/>
    </source>
</evidence>
<dbReference type="RefSeq" id="WP_133737305.1">
    <property type="nucleotide sequence ID" value="NZ_SOAX01000008.1"/>
</dbReference>
<accession>A0A4R7JGT7</accession>
<evidence type="ECO:0000256" key="1">
    <source>
        <dbReference type="ARBA" id="ARBA00009673"/>
    </source>
</evidence>
<comment type="caution">
    <text evidence="4">The sequence shown here is derived from an EMBL/GenBank/DDBJ whole genome shotgun (WGS) entry which is preliminary data.</text>
</comment>
<dbReference type="EC" id="3.1.1.-" evidence="3"/>
<dbReference type="GO" id="GO:0043908">
    <property type="term" value="F:Ser(Gly)-tRNA(Ala) hydrolase activity"/>
    <property type="evidence" value="ECO:0007669"/>
    <property type="project" value="UniProtKB-UniRule"/>
</dbReference>
<protein>
    <recommendedName>
        <fullName evidence="3">D-aminoacyl-tRNA deacylase</fullName>
        <shortName evidence="3">DTD</shortName>
        <ecNumber evidence="3">3.1.1.96</ecNumber>
    </recommendedName>
    <alternativeName>
        <fullName evidence="3">Gly-tRNA(Ala) deacylase</fullName>
        <ecNumber evidence="3">3.1.1.-</ecNumber>
    </alternativeName>
</protein>
<dbReference type="Pfam" id="PF02580">
    <property type="entry name" value="Tyr_Deacylase"/>
    <property type="match status" value="1"/>
</dbReference>
<comment type="catalytic activity">
    <reaction evidence="3">
        <text>glycyl-tRNA(Ala) + H2O = tRNA(Ala) + glycine + H(+)</text>
        <dbReference type="Rhea" id="RHEA:53744"/>
        <dbReference type="Rhea" id="RHEA-COMP:9657"/>
        <dbReference type="Rhea" id="RHEA-COMP:13640"/>
        <dbReference type="ChEBI" id="CHEBI:15377"/>
        <dbReference type="ChEBI" id="CHEBI:15378"/>
        <dbReference type="ChEBI" id="CHEBI:57305"/>
        <dbReference type="ChEBI" id="CHEBI:78442"/>
        <dbReference type="ChEBI" id="CHEBI:78522"/>
    </reaction>
</comment>
<dbReference type="GO" id="GO:0051500">
    <property type="term" value="F:D-tyrosyl-tRNA(Tyr) deacylase activity"/>
    <property type="evidence" value="ECO:0007669"/>
    <property type="project" value="TreeGrafter"/>
</dbReference>
<evidence type="ECO:0000256" key="2">
    <source>
        <dbReference type="ARBA" id="ARBA00022801"/>
    </source>
</evidence>
<dbReference type="Proteomes" id="UP000295830">
    <property type="component" value="Unassembled WGS sequence"/>
</dbReference>
<comment type="domain">
    <text evidence="3">A Gly-cisPro motif from one monomer fits into the active site of the other monomer to allow specific chiral rejection of L-amino acids.</text>
</comment>
<comment type="subunit">
    <text evidence="3">Homodimer.</text>
</comment>
<keyword evidence="3" id="KW-0963">Cytoplasm</keyword>
<dbReference type="Gene3D" id="3.50.80.10">
    <property type="entry name" value="D-tyrosyl-tRNA(Tyr) deacylase"/>
    <property type="match status" value="1"/>
</dbReference>
<dbReference type="GO" id="GO:0005737">
    <property type="term" value="C:cytoplasm"/>
    <property type="evidence" value="ECO:0007669"/>
    <property type="project" value="UniProtKB-SubCell"/>
</dbReference>
<dbReference type="GO" id="GO:0019478">
    <property type="term" value="P:D-amino acid catabolic process"/>
    <property type="evidence" value="ECO:0007669"/>
    <property type="project" value="UniProtKB-UniRule"/>
</dbReference>